<dbReference type="Pfam" id="PF12804">
    <property type="entry name" value="NTP_transf_3"/>
    <property type="match status" value="1"/>
</dbReference>
<evidence type="ECO:0000256" key="1">
    <source>
        <dbReference type="ARBA" id="ARBA00004496"/>
    </source>
</evidence>
<dbReference type="HAMAP" id="MF_01631">
    <property type="entry name" value="GlmU"/>
    <property type="match status" value="1"/>
</dbReference>
<dbReference type="InterPro" id="IPR005882">
    <property type="entry name" value="Bifunctional_GlmU"/>
</dbReference>
<dbReference type="Gene3D" id="3.90.550.10">
    <property type="entry name" value="Spore Coat Polysaccharide Biosynthesis Protein SpsA, Chain A"/>
    <property type="match status" value="1"/>
</dbReference>
<evidence type="ECO:0000256" key="15">
    <source>
        <dbReference type="ARBA" id="ARBA00048247"/>
    </source>
</evidence>
<dbReference type="Gene3D" id="2.160.10.10">
    <property type="entry name" value="Hexapeptide repeat proteins"/>
    <property type="match status" value="1"/>
</dbReference>
<feature type="binding site" evidence="18">
    <location>
        <begin position="78"/>
        <end position="79"/>
    </location>
    <ligand>
        <name>UDP-N-acetyl-alpha-D-glucosamine</name>
        <dbReference type="ChEBI" id="CHEBI:57705"/>
    </ligand>
</feature>
<feature type="binding site" evidence="18">
    <location>
        <position position="102"/>
    </location>
    <ligand>
        <name>Mg(2+)</name>
        <dbReference type="ChEBI" id="CHEBI:18420"/>
    </ligand>
</feature>
<reference evidence="21 22" key="1">
    <citation type="submission" date="2017-08" db="EMBL/GenBank/DDBJ databases">
        <title>A Genome Sequence of Oceanimonas doudoroffii ATCC 27123T.</title>
        <authorList>
            <person name="Brennan M.A."/>
            <person name="Maclea K.S."/>
            <person name="Mcclelland W.D."/>
            <person name="Trachtenberg A.M."/>
        </authorList>
    </citation>
    <scope>NUCLEOTIDE SEQUENCE [LARGE SCALE GENOMIC DNA]</scope>
    <source>
        <strain evidence="21 22">ATCC 27123</strain>
    </source>
</reference>
<sequence length="452" mass="47763">MTIQAVILAAGKGTRMRSSLPKVLHPVANKPMVAHVIEAAQACGVDGIHLVYGHGADQLKARIEAPDLHWAHQAEQLGTGHAVAVALPDIADEDKVLVLYGDTPLLQADTLQRLIAAQPADGVALLTVNLANPTGYGRIVRENGQVTGIVEQKDATPAQLAITEVNTGVLVADAGRLKAWLGELNNDNAQGEYYLTDIFAMAHRDGCDIATVQPASTAEVEGANDRVQLAGLERAYQRMQAERLMREGVSLLDPARFDLRGTLTAGEEVVIDVNVIIEGEVRLGNRVKIGAGAMLKNCVIGDDAEVKPYSIVENAELGCASSAGPFARLRPGAVLAEDAHVGNFVEMKKARLGQGSKAGHLSYLGDAEIGAGVNIGAGTITCNYDGVNKFQTVIEDGVFVGSDTQLVAPVRIGKNATLGAGSTVTKDVAEAELVITRVAQRHIKNWPRPTKK</sequence>
<feature type="binding site" evidence="18">
    <location>
        <position position="348"/>
    </location>
    <ligand>
        <name>UDP-N-acetyl-alpha-D-glucosamine</name>
        <dbReference type="ChEBI" id="CHEBI:57705"/>
    </ligand>
</feature>
<dbReference type="Proteomes" id="UP000242757">
    <property type="component" value="Unassembled WGS sequence"/>
</dbReference>
<evidence type="ECO:0000313" key="22">
    <source>
        <dbReference type="Proteomes" id="UP000242757"/>
    </source>
</evidence>
<feature type="binding site" evidence="18">
    <location>
        <position position="166"/>
    </location>
    <ligand>
        <name>UDP-N-acetyl-alpha-D-glucosamine</name>
        <dbReference type="ChEBI" id="CHEBI:57705"/>
    </ligand>
</feature>
<dbReference type="GO" id="GO:0071555">
    <property type="term" value="P:cell wall organization"/>
    <property type="evidence" value="ECO:0007669"/>
    <property type="project" value="UniProtKB-KW"/>
</dbReference>
<feature type="binding site" evidence="18">
    <location>
        <position position="437"/>
    </location>
    <ligand>
        <name>acetyl-CoA</name>
        <dbReference type="ChEBI" id="CHEBI:57288"/>
    </ligand>
</feature>
<keyword evidence="11 18" id="KW-0573">Peptidoglycan synthesis</keyword>
<feature type="region of interest" description="N-acetyltransferase" evidence="18">
    <location>
        <begin position="248"/>
        <end position="452"/>
    </location>
</feature>
<comment type="catalytic activity">
    <reaction evidence="15 18">
        <text>alpha-D-glucosamine 1-phosphate + acetyl-CoA = N-acetyl-alpha-D-glucosamine 1-phosphate + CoA + H(+)</text>
        <dbReference type="Rhea" id="RHEA:13725"/>
        <dbReference type="ChEBI" id="CHEBI:15378"/>
        <dbReference type="ChEBI" id="CHEBI:57287"/>
        <dbReference type="ChEBI" id="CHEBI:57288"/>
        <dbReference type="ChEBI" id="CHEBI:57776"/>
        <dbReference type="ChEBI" id="CHEBI:58516"/>
        <dbReference type="EC" id="2.3.1.157"/>
    </reaction>
</comment>
<feature type="binding site" evidence="18">
    <location>
        <position position="73"/>
    </location>
    <ligand>
        <name>UDP-N-acetyl-alpha-D-glucosamine</name>
        <dbReference type="ChEBI" id="CHEBI:57705"/>
    </ligand>
</feature>
<dbReference type="InterPro" id="IPR050065">
    <property type="entry name" value="GlmU-like"/>
</dbReference>
<feature type="binding site" evidence="18">
    <location>
        <position position="224"/>
    </location>
    <ligand>
        <name>UDP-N-acetyl-alpha-D-glucosamine</name>
        <dbReference type="ChEBI" id="CHEBI:57705"/>
    </ligand>
</feature>
<feature type="active site" description="Proton acceptor" evidence="18">
    <location>
        <position position="360"/>
    </location>
</feature>
<dbReference type="PANTHER" id="PTHR43584:SF3">
    <property type="entry name" value="BIFUNCTIONAL PROTEIN GLMU"/>
    <property type="match status" value="1"/>
</dbReference>
<dbReference type="GO" id="GO:0008360">
    <property type="term" value="P:regulation of cell shape"/>
    <property type="evidence" value="ECO:0007669"/>
    <property type="project" value="UniProtKB-KW"/>
</dbReference>
<keyword evidence="9 18" id="KW-0460">Magnesium</keyword>
<dbReference type="NCBIfam" id="NF006986">
    <property type="entry name" value="PRK09451.1"/>
    <property type="match status" value="1"/>
</dbReference>
<evidence type="ECO:0000256" key="13">
    <source>
        <dbReference type="ARBA" id="ARBA00023315"/>
    </source>
</evidence>
<feature type="domain" description="Mannose-1-phosphate guanyltransferase C-terminal" evidence="20">
    <location>
        <begin position="263"/>
        <end position="348"/>
    </location>
</feature>
<feature type="region of interest" description="Linker" evidence="18">
    <location>
        <begin position="227"/>
        <end position="247"/>
    </location>
</feature>
<dbReference type="PROSITE" id="PS00101">
    <property type="entry name" value="HEXAPEP_TRANSFERASES"/>
    <property type="match status" value="2"/>
</dbReference>
<organism evidence="21 22">
    <name type="scientific">Oceanimonas doudoroffii</name>
    <dbReference type="NCBI Taxonomy" id="84158"/>
    <lineage>
        <taxon>Bacteria</taxon>
        <taxon>Pseudomonadati</taxon>
        <taxon>Pseudomonadota</taxon>
        <taxon>Gammaproteobacteria</taxon>
        <taxon>Aeromonadales</taxon>
        <taxon>Aeromonadaceae</taxon>
        <taxon>Oceanimonas</taxon>
    </lineage>
</organism>
<evidence type="ECO:0000259" key="20">
    <source>
        <dbReference type="Pfam" id="PF25087"/>
    </source>
</evidence>
<dbReference type="GO" id="GO:0003977">
    <property type="term" value="F:UDP-N-acetylglucosamine diphosphorylase activity"/>
    <property type="evidence" value="ECO:0007669"/>
    <property type="project" value="UniProtKB-UniRule"/>
</dbReference>
<dbReference type="EC" id="2.3.1.157" evidence="18"/>
<dbReference type="SUPFAM" id="SSF53448">
    <property type="entry name" value="Nucleotide-diphospho-sugar transferases"/>
    <property type="match status" value="1"/>
</dbReference>
<dbReference type="InterPro" id="IPR038009">
    <property type="entry name" value="GlmU_C_LbH"/>
</dbReference>
<comment type="function">
    <text evidence="17 18">Catalyzes the last two sequential reactions in the de novo biosynthetic pathway for UDP-N-acetylglucosamine (UDP-GlcNAc). The C-terminal domain catalyzes the transfer of acetyl group from acetyl coenzyme A to glucosamine-1-phosphate (GlcN-1-P) to produce N-acetylglucosamine-1-phosphate (GlcNAc-1-P), which is converted into UDP-GlcNAc by the transfer of uridine 5-monophosphate (from uridine 5-triphosphate), a reaction catalyzed by the N-terminal domain.</text>
</comment>
<feature type="binding site" evidence="18">
    <location>
        <position position="137"/>
    </location>
    <ligand>
        <name>UDP-N-acetyl-alpha-D-glucosamine</name>
        <dbReference type="ChEBI" id="CHEBI:57705"/>
    </ligand>
</feature>
<keyword evidence="22" id="KW-1185">Reference proteome</keyword>
<dbReference type="NCBIfam" id="TIGR01173">
    <property type="entry name" value="glmU"/>
    <property type="match status" value="1"/>
</dbReference>
<dbReference type="InterPro" id="IPR025877">
    <property type="entry name" value="MobA-like_NTP_Trfase"/>
</dbReference>
<comment type="cofactor">
    <cofactor evidence="18">
        <name>Mg(2+)</name>
        <dbReference type="ChEBI" id="CHEBI:18420"/>
    </cofactor>
    <text evidence="18">Binds 1 Mg(2+) ion per subunit.</text>
</comment>
<feature type="binding site" evidence="18">
    <location>
        <position position="374"/>
    </location>
    <ligand>
        <name>UDP-N-acetyl-alpha-D-glucosamine</name>
        <dbReference type="ChEBI" id="CHEBI:57705"/>
    </ligand>
</feature>
<name>A0A233RB44_9GAMM</name>
<evidence type="ECO:0000256" key="12">
    <source>
        <dbReference type="ARBA" id="ARBA00023268"/>
    </source>
</evidence>
<comment type="pathway">
    <text evidence="18">Bacterial outer membrane biogenesis; LPS lipid A biosynthesis.</text>
</comment>
<feature type="binding site" evidence="18">
    <location>
        <position position="151"/>
    </location>
    <ligand>
        <name>UDP-N-acetyl-alpha-D-glucosamine</name>
        <dbReference type="ChEBI" id="CHEBI:57705"/>
    </ligand>
</feature>
<dbReference type="OrthoDB" id="9775031at2"/>
<dbReference type="InterPro" id="IPR029044">
    <property type="entry name" value="Nucleotide-diphossugar_trans"/>
</dbReference>
<dbReference type="Pfam" id="PF25087">
    <property type="entry name" value="GMPPB_C"/>
    <property type="match status" value="1"/>
</dbReference>
<dbReference type="GO" id="GO:0006048">
    <property type="term" value="P:UDP-N-acetylglucosamine biosynthetic process"/>
    <property type="evidence" value="ECO:0007669"/>
    <property type="project" value="UniProtKB-UniPathway"/>
</dbReference>
<comment type="similarity">
    <text evidence="3 18">In the N-terminal section; belongs to the N-acetylglucosamine-1-phosphate uridyltransferase family.</text>
</comment>
<feature type="binding site" evidence="18">
    <location>
        <begin position="8"/>
        <end position="11"/>
    </location>
    <ligand>
        <name>UDP-N-acetyl-alpha-D-glucosamine</name>
        <dbReference type="ChEBI" id="CHEBI:57705"/>
    </ligand>
</feature>
<dbReference type="EC" id="2.7.7.23" evidence="18"/>
<evidence type="ECO:0000256" key="14">
    <source>
        <dbReference type="ARBA" id="ARBA00023316"/>
    </source>
</evidence>
<feature type="domain" description="MobA-like NTP transferase" evidence="19">
    <location>
        <begin position="5"/>
        <end position="124"/>
    </location>
</feature>
<feature type="binding site" evidence="18">
    <location>
        <begin position="383"/>
        <end position="384"/>
    </location>
    <ligand>
        <name>acetyl-CoA</name>
        <dbReference type="ChEBI" id="CHEBI:57288"/>
    </ligand>
</feature>
<evidence type="ECO:0000256" key="10">
    <source>
        <dbReference type="ARBA" id="ARBA00022960"/>
    </source>
</evidence>
<dbReference type="GO" id="GO:0009245">
    <property type="term" value="P:lipid A biosynthetic process"/>
    <property type="evidence" value="ECO:0007669"/>
    <property type="project" value="UniProtKB-UniRule"/>
</dbReference>
<dbReference type="InterPro" id="IPR011004">
    <property type="entry name" value="Trimer_LpxA-like_sf"/>
</dbReference>
<keyword evidence="4 18" id="KW-0963">Cytoplasm</keyword>
<dbReference type="GO" id="GO:0009252">
    <property type="term" value="P:peptidoglycan biosynthetic process"/>
    <property type="evidence" value="ECO:0007669"/>
    <property type="project" value="UniProtKB-UniRule"/>
</dbReference>
<evidence type="ECO:0000259" key="19">
    <source>
        <dbReference type="Pfam" id="PF12804"/>
    </source>
</evidence>
<keyword evidence="6 18" id="KW-0548">Nucleotidyltransferase</keyword>
<evidence type="ECO:0000256" key="18">
    <source>
        <dbReference type="HAMAP-Rule" id="MF_01631"/>
    </source>
</evidence>
<dbReference type="GO" id="GO:0000902">
    <property type="term" value="P:cell morphogenesis"/>
    <property type="evidence" value="ECO:0007669"/>
    <property type="project" value="UniProtKB-UniRule"/>
</dbReference>
<feature type="binding site" evidence="18">
    <location>
        <position position="420"/>
    </location>
    <ligand>
        <name>acetyl-CoA</name>
        <dbReference type="ChEBI" id="CHEBI:57288"/>
    </ligand>
</feature>
<feature type="region of interest" description="Pyrophosphorylase" evidence="18">
    <location>
        <begin position="1"/>
        <end position="226"/>
    </location>
</feature>
<evidence type="ECO:0000256" key="17">
    <source>
        <dbReference type="ARBA" id="ARBA00049628"/>
    </source>
</evidence>
<dbReference type="EMBL" id="NBIM01000009">
    <property type="protein sequence ID" value="OXY80607.1"/>
    <property type="molecule type" value="Genomic_DNA"/>
</dbReference>
<protein>
    <recommendedName>
        <fullName evidence="18">Bifunctional protein GlmU</fullName>
    </recommendedName>
    <domain>
        <recommendedName>
            <fullName evidence="18">UDP-N-acetylglucosamine pyrophosphorylase</fullName>
            <ecNumber evidence="18">2.7.7.23</ecNumber>
        </recommendedName>
        <alternativeName>
            <fullName evidence="18">N-acetylglucosamine-1-phosphate uridyltransferase</fullName>
        </alternativeName>
    </domain>
    <domain>
        <recommendedName>
            <fullName evidence="18">Glucosamine-1-phosphate N-acetyltransferase</fullName>
            <ecNumber evidence="18">2.3.1.157</ecNumber>
        </recommendedName>
    </domain>
</protein>
<keyword evidence="13 18" id="KW-0012">Acyltransferase</keyword>
<feature type="binding site" evidence="18">
    <location>
        <position position="224"/>
    </location>
    <ligand>
        <name>Mg(2+)</name>
        <dbReference type="ChEBI" id="CHEBI:18420"/>
    </ligand>
</feature>
<gene>
    <name evidence="18 21" type="primary">glmU</name>
    <name evidence="21" type="ORF">B6S08_17010</name>
</gene>
<accession>A0A233RB44</accession>
<dbReference type="SUPFAM" id="SSF51161">
    <property type="entry name" value="Trimeric LpxA-like enzymes"/>
    <property type="match status" value="1"/>
</dbReference>
<feature type="binding site" evidence="18">
    <location>
        <position position="22"/>
    </location>
    <ligand>
        <name>UDP-N-acetyl-alpha-D-glucosamine</name>
        <dbReference type="ChEBI" id="CHEBI:57705"/>
    </ligand>
</feature>
<dbReference type="UniPathway" id="UPA00973"/>
<evidence type="ECO:0000256" key="11">
    <source>
        <dbReference type="ARBA" id="ARBA00022984"/>
    </source>
</evidence>
<evidence type="ECO:0000256" key="9">
    <source>
        <dbReference type="ARBA" id="ARBA00022842"/>
    </source>
</evidence>
<feature type="binding site" evidence="18">
    <location>
        <position position="402"/>
    </location>
    <ligand>
        <name>acetyl-CoA</name>
        <dbReference type="ChEBI" id="CHEBI:57288"/>
    </ligand>
</feature>
<evidence type="ECO:0000256" key="3">
    <source>
        <dbReference type="ARBA" id="ARBA00007947"/>
    </source>
</evidence>
<keyword evidence="7 18" id="KW-0479">Metal-binding</keyword>
<keyword evidence="5 18" id="KW-0808">Transferase</keyword>
<dbReference type="InterPro" id="IPR001451">
    <property type="entry name" value="Hexapep"/>
</dbReference>
<comment type="caution">
    <text evidence="21">The sequence shown here is derived from an EMBL/GenBank/DDBJ whole genome shotgun (WGS) entry which is preliminary data.</text>
</comment>
<dbReference type="AlphaFoldDB" id="A0A233RB44"/>
<dbReference type="InterPro" id="IPR056729">
    <property type="entry name" value="GMPPB_C"/>
</dbReference>
<dbReference type="CDD" id="cd03353">
    <property type="entry name" value="LbH_GlmU_C"/>
    <property type="match status" value="1"/>
</dbReference>
<feature type="binding site" evidence="18">
    <location>
        <position position="377"/>
    </location>
    <ligand>
        <name>acetyl-CoA</name>
        <dbReference type="ChEBI" id="CHEBI:57288"/>
    </ligand>
</feature>
<keyword evidence="10 18" id="KW-0133">Cell shape</keyword>
<evidence type="ECO:0000256" key="6">
    <source>
        <dbReference type="ARBA" id="ARBA00022695"/>
    </source>
</evidence>
<dbReference type="InterPro" id="IPR018357">
    <property type="entry name" value="Hexapep_transf_CS"/>
</dbReference>
<feature type="binding site" evidence="18">
    <location>
        <position position="330"/>
    </location>
    <ligand>
        <name>UDP-N-acetyl-alpha-D-glucosamine</name>
        <dbReference type="ChEBI" id="CHEBI:57705"/>
    </ligand>
</feature>
<feature type="binding site" evidence="18">
    <location>
        <position position="363"/>
    </location>
    <ligand>
        <name>UDP-N-acetyl-alpha-D-glucosamine</name>
        <dbReference type="ChEBI" id="CHEBI:57705"/>
    </ligand>
</feature>
<comment type="catalytic activity">
    <reaction evidence="16 18">
        <text>N-acetyl-alpha-D-glucosamine 1-phosphate + UTP + H(+) = UDP-N-acetyl-alpha-D-glucosamine + diphosphate</text>
        <dbReference type="Rhea" id="RHEA:13509"/>
        <dbReference type="ChEBI" id="CHEBI:15378"/>
        <dbReference type="ChEBI" id="CHEBI:33019"/>
        <dbReference type="ChEBI" id="CHEBI:46398"/>
        <dbReference type="ChEBI" id="CHEBI:57705"/>
        <dbReference type="ChEBI" id="CHEBI:57776"/>
        <dbReference type="EC" id="2.7.7.23"/>
    </reaction>
</comment>
<dbReference type="GO" id="GO:0016020">
    <property type="term" value="C:membrane"/>
    <property type="evidence" value="ECO:0007669"/>
    <property type="project" value="GOC"/>
</dbReference>
<dbReference type="GO" id="GO:0019134">
    <property type="term" value="F:glucosamine-1-phosphate N-acetyltransferase activity"/>
    <property type="evidence" value="ECO:0007669"/>
    <property type="project" value="UniProtKB-UniRule"/>
</dbReference>
<evidence type="ECO:0000256" key="16">
    <source>
        <dbReference type="ARBA" id="ARBA00048493"/>
    </source>
</evidence>
<evidence type="ECO:0000256" key="2">
    <source>
        <dbReference type="ARBA" id="ARBA00007707"/>
    </source>
</evidence>
<comment type="similarity">
    <text evidence="2 18">In the C-terminal section; belongs to the transferase hexapeptide repeat family.</text>
</comment>
<dbReference type="RefSeq" id="WP_094202004.1">
    <property type="nucleotide sequence ID" value="NZ_NBIM01000009.1"/>
</dbReference>
<dbReference type="UniPathway" id="UPA00113">
    <property type="reaction ID" value="UER00532"/>
</dbReference>
<dbReference type="CDD" id="cd02540">
    <property type="entry name" value="GT2_GlmU_N_bac"/>
    <property type="match status" value="1"/>
</dbReference>
<comment type="subunit">
    <text evidence="18">Homotrimer.</text>
</comment>
<proteinExistence type="inferred from homology"/>
<dbReference type="PANTHER" id="PTHR43584">
    <property type="entry name" value="NUCLEOTIDYL TRANSFERASE"/>
    <property type="match status" value="1"/>
</dbReference>
<evidence type="ECO:0000256" key="5">
    <source>
        <dbReference type="ARBA" id="ARBA00022679"/>
    </source>
</evidence>
<comment type="pathway">
    <text evidence="18">Nucleotide-sugar biosynthesis; UDP-N-acetyl-alpha-D-glucosamine biosynthesis; N-acetyl-alpha-D-glucosamine 1-phosphate from alpha-D-glucosamine 6-phosphate (route II): step 2/2.</text>
</comment>
<dbReference type="GO" id="GO:0005737">
    <property type="term" value="C:cytoplasm"/>
    <property type="evidence" value="ECO:0007669"/>
    <property type="project" value="UniProtKB-SubCell"/>
</dbReference>
<dbReference type="GO" id="GO:0000287">
    <property type="term" value="F:magnesium ion binding"/>
    <property type="evidence" value="ECO:0007669"/>
    <property type="project" value="UniProtKB-UniRule"/>
</dbReference>
<keyword evidence="14 18" id="KW-0961">Cell wall biogenesis/degradation</keyword>
<evidence type="ECO:0000256" key="7">
    <source>
        <dbReference type="ARBA" id="ARBA00022723"/>
    </source>
</evidence>
<keyword evidence="8 18" id="KW-0677">Repeat</keyword>
<evidence type="ECO:0000256" key="8">
    <source>
        <dbReference type="ARBA" id="ARBA00022737"/>
    </source>
</evidence>
<evidence type="ECO:0000313" key="21">
    <source>
        <dbReference type="EMBL" id="OXY80607.1"/>
    </source>
</evidence>
<feature type="binding site" evidence="18">
    <location>
        <begin position="100"/>
        <end position="102"/>
    </location>
    <ligand>
        <name>UDP-N-acetyl-alpha-D-glucosamine</name>
        <dbReference type="ChEBI" id="CHEBI:57705"/>
    </ligand>
</feature>
<comment type="subcellular location">
    <subcellularLocation>
        <location evidence="1 18">Cytoplasm</location>
    </subcellularLocation>
</comment>
<dbReference type="Pfam" id="PF00132">
    <property type="entry name" value="Hexapep"/>
    <property type="match status" value="1"/>
</dbReference>
<evidence type="ECO:0000256" key="4">
    <source>
        <dbReference type="ARBA" id="ARBA00022490"/>
    </source>
</evidence>
<keyword evidence="12 18" id="KW-0511">Multifunctional enzyme</keyword>
<comment type="pathway">
    <text evidence="18">Nucleotide-sugar biosynthesis; UDP-N-acetyl-alpha-D-glucosamine biosynthesis; UDP-N-acetyl-alpha-D-glucosamine from N-acetyl-alpha-D-glucosamine 1-phosphate: step 1/1.</text>
</comment>